<comment type="caution">
    <text evidence="1">The sequence shown here is derived from an EMBL/GenBank/DDBJ whole genome shotgun (WGS) entry which is preliminary data.</text>
</comment>
<proteinExistence type="predicted"/>
<protein>
    <submittedName>
        <fullName evidence="1">Uncharacterized protein</fullName>
    </submittedName>
</protein>
<dbReference type="Proteomes" id="UP000593575">
    <property type="component" value="Unassembled WGS sequence"/>
</dbReference>
<gene>
    <name evidence="1" type="ORF">Goarm_005122</name>
</gene>
<evidence type="ECO:0000313" key="1">
    <source>
        <dbReference type="EMBL" id="MBA0839393.1"/>
    </source>
</evidence>
<accession>A0A7J9JZ13</accession>
<dbReference type="AlphaFoldDB" id="A0A7J9JZ13"/>
<organism evidence="1 2">
    <name type="scientific">Gossypium armourianum</name>
    <dbReference type="NCBI Taxonomy" id="34283"/>
    <lineage>
        <taxon>Eukaryota</taxon>
        <taxon>Viridiplantae</taxon>
        <taxon>Streptophyta</taxon>
        <taxon>Embryophyta</taxon>
        <taxon>Tracheophyta</taxon>
        <taxon>Spermatophyta</taxon>
        <taxon>Magnoliopsida</taxon>
        <taxon>eudicotyledons</taxon>
        <taxon>Gunneridae</taxon>
        <taxon>Pentapetalae</taxon>
        <taxon>rosids</taxon>
        <taxon>malvids</taxon>
        <taxon>Malvales</taxon>
        <taxon>Malvaceae</taxon>
        <taxon>Malvoideae</taxon>
        <taxon>Gossypium</taxon>
    </lineage>
</organism>
<sequence>MRQFGCTQRISPQPQELDDLHKFDMRERSDEDWATFHMKYIEFQQHRHHGSRIYYLLHKEVGNVAIRGQDEGPSIPGQEDRHLLHMHTKTRLSCNLTHTPVYFTPAPQHVQSFSTPTPSAGIYFAQPPSPALYYTPYVPSPYATPYSDPSIVSQTPLASLFFQAR</sequence>
<reference evidence="1 2" key="1">
    <citation type="journal article" date="2019" name="Genome Biol. Evol.">
        <title>Insights into the evolution of the New World diploid cottons (Gossypium, subgenus Houzingenia) based on genome sequencing.</title>
        <authorList>
            <person name="Grover C.E."/>
            <person name="Arick M.A. 2nd"/>
            <person name="Thrash A."/>
            <person name="Conover J.L."/>
            <person name="Sanders W.S."/>
            <person name="Peterson D.G."/>
            <person name="Frelichowski J.E."/>
            <person name="Scheffler J.A."/>
            <person name="Scheffler B.E."/>
            <person name="Wendel J.F."/>
        </authorList>
    </citation>
    <scope>NUCLEOTIDE SEQUENCE [LARGE SCALE GENOMIC DNA]</scope>
    <source>
        <strain evidence="1">6</strain>
        <tissue evidence="1">Leaf</tissue>
    </source>
</reference>
<keyword evidence="2" id="KW-1185">Reference proteome</keyword>
<name>A0A7J9JZ13_9ROSI</name>
<evidence type="ECO:0000313" key="2">
    <source>
        <dbReference type="Proteomes" id="UP000593575"/>
    </source>
</evidence>
<dbReference type="EMBL" id="JABFAE010000010">
    <property type="protein sequence ID" value="MBA0839393.1"/>
    <property type="molecule type" value="Genomic_DNA"/>
</dbReference>